<protein>
    <recommendedName>
        <fullName evidence="2">N-acetylmuramoyl-L-alanine amidase</fullName>
        <ecNumber evidence="2">3.5.1.28</ecNumber>
    </recommendedName>
</protein>
<dbReference type="SMART" id="SM00644">
    <property type="entry name" value="Ami_2"/>
    <property type="match status" value="1"/>
</dbReference>
<evidence type="ECO:0000313" key="6">
    <source>
        <dbReference type="EMBL" id="HET97811.1"/>
    </source>
</evidence>
<dbReference type="GO" id="GO:0009254">
    <property type="term" value="P:peptidoglycan turnover"/>
    <property type="evidence" value="ECO:0007669"/>
    <property type="project" value="TreeGrafter"/>
</dbReference>
<evidence type="ECO:0000256" key="1">
    <source>
        <dbReference type="ARBA" id="ARBA00001561"/>
    </source>
</evidence>
<dbReference type="InterPro" id="IPR003646">
    <property type="entry name" value="SH3-like_bac-type"/>
</dbReference>
<comment type="caution">
    <text evidence="6">The sequence shown here is derived from an EMBL/GenBank/DDBJ whole genome shotgun (WGS) entry which is preliminary data.</text>
</comment>
<dbReference type="Gene3D" id="2.30.30.40">
    <property type="entry name" value="SH3 Domains"/>
    <property type="match status" value="1"/>
</dbReference>
<dbReference type="PROSITE" id="PS51781">
    <property type="entry name" value="SH3B"/>
    <property type="match status" value="1"/>
</dbReference>
<name>A0A7C2XR38_9BACT</name>
<dbReference type="PANTHER" id="PTHR30417:SF1">
    <property type="entry name" value="N-ACETYLMURAMOYL-L-ALANINE AMIDASE AMID"/>
    <property type="match status" value="1"/>
</dbReference>
<dbReference type="Pfam" id="PF08239">
    <property type="entry name" value="SH3_3"/>
    <property type="match status" value="1"/>
</dbReference>
<dbReference type="SMART" id="SM00287">
    <property type="entry name" value="SH3b"/>
    <property type="match status" value="1"/>
</dbReference>
<keyword evidence="4" id="KW-0961">Cell wall biogenesis/degradation</keyword>
<dbReference type="InterPro" id="IPR002502">
    <property type="entry name" value="Amidase_domain"/>
</dbReference>
<dbReference type="CDD" id="cd06583">
    <property type="entry name" value="PGRP"/>
    <property type="match status" value="1"/>
</dbReference>
<dbReference type="GO" id="GO:0009253">
    <property type="term" value="P:peptidoglycan catabolic process"/>
    <property type="evidence" value="ECO:0007669"/>
    <property type="project" value="InterPro"/>
</dbReference>
<organism evidence="6">
    <name type="scientific">Desulfurivibrio alkaliphilus</name>
    <dbReference type="NCBI Taxonomy" id="427923"/>
    <lineage>
        <taxon>Bacteria</taxon>
        <taxon>Pseudomonadati</taxon>
        <taxon>Thermodesulfobacteriota</taxon>
        <taxon>Desulfobulbia</taxon>
        <taxon>Desulfobulbales</taxon>
        <taxon>Desulfobulbaceae</taxon>
        <taxon>Desulfurivibrio</taxon>
    </lineage>
</organism>
<keyword evidence="3" id="KW-0378">Hydrolase</keyword>
<evidence type="ECO:0000259" key="5">
    <source>
        <dbReference type="PROSITE" id="PS51781"/>
    </source>
</evidence>
<evidence type="ECO:0000256" key="4">
    <source>
        <dbReference type="ARBA" id="ARBA00023316"/>
    </source>
</evidence>
<dbReference type="EC" id="3.5.1.28" evidence="2"/>
<dbReference type="GO" id="GO:0008745">
    <property type="term" value="F:N-acetylmuramoyl-L-alanine amidase activity"/>
    <property type="evidence" value="ECO:0007669"/>
    <property type="project" value="UniProtKB-EC"/>
</dbReference>
<dbReference type="EMBL" id="DSDS01000088">
    <property type="protein sequence ID" value="HET97811.1"/>
    <property type="molecule type" value="Genomic_DNA"/>
</dbReference>
<dbReference type="AlphaFoldDB" id="A0A7C2XR38"/>
<dbReference type="Proteomes" id="UP000885986">
    <property type="component" value="Unassembled WGS sequence"/>
</dbReference>
<sequence>MGGVMKIVDHRLTTEFADNDWVDKSGGKFAPGLPDTVVIHYTGGGSLASALNTFKDPKVSASAHVLVDKDGRLVQLVPFDRIAWHAGISAYLDRNGLNSYSLGIEVVNAGKLEKSGSLYRSWFGRSYPEEEVVRAVHRNEEEPSYWERFTQEQIETVLNLCQALKNRYQICHILGHEEISPGRKIDPGPAFPLDKLRDRLLHDNRKDEQESGGETRISGVVRAQALNVRSGPSVNSPTIVQPLSRNTELQILDEQKGWYQVEVKVRGWVAGKFVEKISSS</sequence>
<gene>
    <name evidence="6" type="ORF">ENN98_03810</name>
</gene>
<evidence type="ECO:0000256" key="3">
    <source>
        <dbReference type="ARBA" id="ARBA00022801"/>
    </source>
</evidence>
<proteinExistence type="predicted"/>
<accession>A0A7C2XR38</accession>
<dbReference type="PANTHER" id="PTHR30417">
    <property type="entry name" value="N-ACETYLMURAMOYL-L-ALANINE AMIDASE AMID"/>
    <property type="match status" value="1"/>
</dbReference>
<dbReference type="GO" id="GO:0071555">
    <property type="term" value="P:cell wall organization"/>
    <property type="evidence" value="ECO:0007669"/>
    <property type="project" value="UniProtKB-KW"/>
</dbReference>
<dbReference type="InterPro" id="IPR036505">
    <property type="entry name" value="Amidase/PGRP_sf"/>
</dbReference>
<feature type="domain" description="SH3b" evidence="5">
    <location>
        <begin position="213"/>
        <end position="278"/>
    </location>
</feature>
<reference evidence="6" key="1">
    <citation type="journal article" date="2020" name="mSystems">
        <title>Genome- and Community-Level Interaction Insights into Carbon Utilization and Element Cycling Functions of Hydrothermarchaeota in Hydrothermal Sediment.</title>
        <authorList>
            <person name="Zhou Z."/>
            <person name="Liu Y."/>
            <person name="Xu W."/>
            <person name="Pan J."/>
            <person name="Luo Z.H."/>
            <person name="Li M."/>
        </authorList>
    </citation>
    <scope>NUCLEOTIDE SEQUENCE [LARGE SCALE GENOMIC DNA]</scope>
    <source>
        <strain evidence="6">SpSt-1224</strain>
    </source>
</reference>
<dbReference type="InterPro" id="IPR051206">
    <property type="entry name" value="NAMLAA_amidase_2"/>
</dbReference>
<evidence type="ECO:0000256" key="2">
    <source>
        <dbReference type="ARBA" id="ARBA00011901"/>
    </source>
</evidence>
<dbReference type="Gene3D" id="3.40.80.10">
    <property type="entry name" value="Peptidoglycan recognition protein-like"/>
    <property type="match status" value="1"/>
</dbReference>
<dbReference type="SUPFAM" id="SSF55846">
    <property type="entry name" value="N-acetylmuramoyl-L-alanine amidase-like"/>
    <property type="match status" value="1"/>
</dbReference>
<dbReference type="Pfam" id="PF01510">
    <property type="entry name" value="Amidase_2"/>
    <property type="match status" value="1"/>
</dbReference>
<comment type="catalytic activity">
    <reaction evidence="1">
        <text>Hydrolyzes the link between N-acetylmuramoyl residues and L-amino acid residues in certain cell-wall glycopeptides.</text>
        <dbReference type="EC" id="3.5.1.28"/>
    </reaction>
</comment>